<dbReference type="Proteomes" id="UP000606935">
    <property type="component" value="Unassembled WGS sequence"/>
</dbReference>
<feature type="domain" description="PPIase cyclophilin-type" evidence="5">
    <location>
        <begin position="30"/>
        <end position="192"/>
    </location>
</feature>
<dbReference type="InterPro" id="IPR044665">
    <property type="entry name" value="E_coli_cyclophilin_A-like"/>
</dbReference>
<dbReference type="GO" id="GO:0003755">
    <property type="term" value="F:peptidyl-prolyl cis-trans isomerase activity"/>
    <property type="evidence" value="ECO:0007669"/>
    <property type="project" value="UniProtKB-UniRule"/>
</dbReference>
<comment type="similarity">
    <text evidence="1 4">Belongs to the cyclophilin-type PPIase family.</text>
</comment>
<evidence type="ECO:0000259" key="5">
    <source>
        <dbReference type="PROSITE" id="PS50072"/>
    </source>
</evidence>
<keyword evidence="4" id="KW-0732">Signal</keyword>
<dbReference type="PANTHER" id="PTHR43246">
    <property type="entry name" value="PEPTIDYL-PROLYL CIS-TRANS ISOMERASE CYP38, CHLOROPLASTIC"/>
    <property type="match status" value="1"/>
</dbReference>
<dbReference type="PROSITE" id="PS00170">
    <property type="entry name" value="CSA_PPIASE_1"/>
    <property type="match status" value="1"/>
</dbReference>
<comment type="caution">
    <text evidence="6">The sequence shown here is derived from an EMBL/GenBank/DDBJ whole genome shotgun (WGS) entry which is preliminary data.</text>
</comment>
<dbReference type="RefSeq" id="WP_188689259.1">
    <property type="nucleotide sequence ID" value="NZ_BMLS01000001.1"/>
</dbReference>
<dbReference type="Pfam" id="PF00160">
    <property type="entry name" value="Pro_isomerase"/>
    <property type="match status" value="1"/>
</dbReference>
<evidence type="ECO:0000256" key="4">
    <source>
        <dbReference type="RuleBase" id="RU363019"/>
    </source>
</evidence>
<keyword evidence="7" id="KW-1185">Reference proteome</keyword>
<name>A0A918DHD3_9ALTE</name>
<proteinExistence type="inferred from homology"/>
<evidence type="ECO:0000313" key="6">
    <source>
        <dbReference type="EMBL" id="GGO64197.1"/>
    </source>
</evidence>
<dbReference type="PRINTS" id="PR00153">
    <property type="entry name" value="CSAPPISMRASE"/>
</dbReference>
<reference evidence="6" key="1">
    <citation type="journal article" date="2014" name="Int. J. Syst. Evol. Microbiol.">
        <title>Complete genome sequence of Corynebacterium casei LMG S-19264T (=DSM 44701T), isolated from a smear-ripened cheese.</title>
        <authorList>
            <consortium name="US DOE Joint Genome Institute (JGI-PGF)"/>
            <person name="Walter F."/>
            <person name="Albersmeier A."/>
            <person name="Kalinowski J."/>
            <person name="Ruckert C."/>
        </authorList>
    </citation>
    <scope>NUCLEOTIDE SEQUENCE</scope>
    <source>
        <strain evidence="6">CGMCC 1.7086</strain>
    </source>
</reference>
<sequence length="197" mass="22152">MPRILALLLICLSPLLHAADDGSKLQEGNLFPKVKLETSMGDIIVELDRASAPMTTNNFLLYVDKRSYENTIFHRVIQDFVVQGGGYDKEFNTKPVMRTIFNESGNGNKNELYTIAMARENDPHSAGRQFFFNMNDNPSLDPGRKWGYAVFGRVVEGTEVLDKIAAVETQVHPTWGWPDVPVEPVILLKATLLPQQF</sequence>
<dbReference type="InterPro" id="IPR002130">
    <property type="entry name" value="Cyclophilin-type_PPIase_dom"/>
</dbReference>
<dbReference type="InterPro" id="IPR020892">
    <property type="entry name" value="Cyclophilin-type_PPIase_CS"/>
</dbReference>
<reference evidence="6" key="2">
    <citation type="submission" date="2020-09" db="EMBL/GenBank/DDBJ databases">
        <authorList>
            <person name="Sun Q."/>
            <person name="Zhou Y."/>
        </authorList>
    </citation>
    <scope>NUCLEOTIDE SEQUENCE</scope>
    <source>
        <strain evidence="6">CGMCC 1.7086</strain>
    </source>
</reference>
<dbReference type="EMBL" id="BMLS01000001">
    <property type="protein sequence ID" value="GGO64197.1"/>
    <property type="molecule type" value="Genomic_DNA"/>
</dbReference>
<evidence type="ECO:0000313" key="7">
    <source>
        <dbReference type="Proteomes" id="UP000606935"/>
    </source>
</evidence>
<dbReference type="AlphaFoldDB" id="A0A918DHD3"/>
<dbReference type="SUPFAM" id="SSF50891">
    <property type="entry name" value="Cyclophilin-like"/>
    <property type="match status" value="1"/>
</dbReference>
<dbReference type="EC" id="5.2.1.8" evidence="4"/>
<dbReference type="InterPro" id="IPR029000">
    <property type="entry name" value="Cyclophilin-like_dom_sf"/>
</dbReference>
<organism evidence="6 7">
    <name type="scientific">Bowmanella pacifica</name>
    <dbReference type="NCBI Taxonomy" id="502051"/>
    <lineage>
        <taxon>Bacteria</taxon>
        <taxon>Pseudomonadati</taxon>
        <taxon>Pseudomonadota</taxon>
        <taxon>Gammaproteobacteria</taxon>
        <taxon>Alteromonadales</taxon>
        <taxon>Alteromonadaceae</taxon>
        <taxon>Bowmanella</taxon>
    </lineage>
</organism>
<comment type="catalytic activity">
    <reaction evidence="4">
        <text>[protein]-peptidylproline (omega=180) = [protein]-peptidylproline (omega=0)</text>
        <dbReference type="Rhea" id="RHEA:16237"/>
        <dbReference type="Rhea" id="RHEA-COMP:10747"/>
        <dbReference type="Rhea" id="RHEA-COMP:10748"/>
        <dbReference type="ChEBI" id="CHEBI:83833"/>
        <dbReference type="ChEBI" id="CHEBI:83834"/>
        <dbReference type="EC" id="5.2.1.8"/>
    </reaction>
</comment>
<protein>
    <recommendedName>
        <fullName evidence="4">Peptidyl-prolyl cis-trans isomerase</fullName>
        <shortName evidence="4">PPIase</shortName>
        <ecNumber evidence="4">5.2.1.8</ecNumber>
    </recommendedName>
</protein>
<dbReference type="Gene3D" id="2.40.100.10">
    <property type="entry name" value="Cyclophilin-like"/>
    <property type="match status" value="1"/>
</dbReference>
<dbReference type="GO" id="GO:0006457">
    <property type="term" value="P:protein folding"/>
    <property type="evidence" value="ECO:0007669"/>
    <property type="project" value="InterPro"/>
</dbReference>
<feature type="chain" id="PRO_5038171462" description="Peptidyl-prolyl cis-trans isomerase" evidence="4">
    <location>
        <begin position="19"/>
        <end position="197"/>
    </location>
</feature>
<feature type="signal peptide" evidence="4">
    <location>
        <begin position="1"/>
        <end position="18"/>
    </location>
</feature>
<comment type="function">
    <text evidence="4">PPIases accelerate the folding of proteins. It catalyzes the cis-trans isomerization of proline imidic peptide bonds in oligopeptides.</text>
</comment>
<evidence type="ECO:0000256" key="2">
    <source>
        <dbReference type="ARBA" id="ARBA00023110"/>
    </source>
</evidence>
<gene>
    <name evidence="6" type="primary">ppiA</name>
    <name evidence="6" type="ORF">GCM10010982_03030</name>
</gene>
<evidence type="ECO:0000256" key="1">
    <source>
        <dbReference type="ARBA" id="ARBA00007365"/>
    </source>
</evidence>
<keyword evidence="2 4" id="KW-0697">Rotamase</keyword>
<keyword evidence="3 4" id="KW-0413">Isomerase</keyword>
<evidence type="ECO:0000256" key="3">
    <source>
        <dbReference type="ARBA" id="ARBA00023235"/>
    </source>
</evidence>
<dbReference type="PROSITE" id="PS50072">
    <property type="entry name" value="CSA_PPIASE_2"/>
    <property type="match status" value="1"/>
</dbReference>
<accession>A0A918DHD3</accession>